<keyword evidence="3" id="KW-1185">Reference proteome</keyword>
<accession>A0A0U5E8R1</accession>
<dbReference type="KEGG" id="ege:EM595_1363"/>
<name>A0A0U5E8R1_9GAMM</name>
<evidence type="ECO:0000313" key="2">
    <source>
        <dbReference type="EMBL" id="CUU23597.1"/>
    </source>
</evidence>
<dbReference type="Proteomes" id="UP000059419">
    <property type="component" value="Chromosome 1"/>
</dbReference>
<feature type="region of interest" description="Disordered" evidence="1">
    <location>
        <begin position="24"/>
        <end position="57"/>
    </location>
</feature>
<dbReference type="EMBL" id="LN907827">
    <property type="protein sequence ID" value="CUU23597.1"/>
    <property type="molecule type" value="Genomic_DNA"/>
</dbReference>
<reference evidence="3" key="1">
    <citation type="submission" date="2015-11" db="EMBL/GenBank/DDBJ databases">
        <authorList>
            <person name="Blom J."/>
        </authorList>
    </citation>
    <scope>NUCLEOTIDE SEQUENCE [LARGE SCALE GENOMIC DNA]</scope>
</reference>
<sequence length="57" mass="5600">MMNKFSKGICVLVALAALAGCQHRSSAVDSEGRPHAPSGQAVPGGTLGAGPVGQPQS</sequence>
<protein>
    <submittedName>
        <fullName evidence="2">Uncharacterized protein</fullName>
    </submittedName>
</protein>
<organism evidence="2 3">
    <name type="scientific">Duffyella gerundensis</name>
    <dbReference type="NCBI Taxonomy" id="1619313"/>
    <lineage>
        <taxon>Bacteria</taxon>
        <taxon>Pseudomonadati</taxon>
        <taxon>Pseudomonadota</taxon>
        <taxon>Gammaproteobacteria</taxon>
        <taxon>Enterobacterales</taxon>
        <taxon>Erwiniaceae</taxon>
        <taxon>Duffyella</taxon>
    </lineage>
</organism>
<gene>
    <name evidence="2" type="ORF">EM595_1363</name>
</gene>
<evidence type="ECO:0000256" key="1">
    <source>
        <dbReference type="SAM" id="MobiDB-lite"/>
    </source>
</evidence>
<dbReference type="PATRIC" id="fig|1619313.3.peg.1410"/>
<evidence type="ECO:0000313" key="3">
    <source>
        <dbReference type="Proteomes" id="UP000059419"/>
    </source>
</evidence>
<dbReference type="AlphaFoldDB" id="A0A0U5E8R1"/>
<proteinExistence type="predicted"/>
<dbReference type="PROSITE" id="PS51257">
    <property type="entry name" value="PROKAR_LIPOPROTEIN"/>
    <property type="match status" value="1"/>
</dbReference>